<keyword evidence="2" id="KW-0175">Coiled coil</keyword>
<dbReference type="eggNOG" id="COG0845">
    <property type="taxonomic scope" value="Bacteria"/>
</dbReference>
<evidence type="ECO:0000256" key="1">
    <source>
        <dbReference type="ARBA" id="ARBA00009477"/>
    </source>
</evidence>
<proteinExistence type="inferred from homology"/>
<accession>A0A074U9E3</accession>
<sequence length="486" mass="50924">MRFLTRSLMGLFLLALTLGLLAMGGFSIVEAFKARNADGGRPSAMRERVFAANVVPLEFGTITPRLTAYGEVSSTRELELRASVSGTILTLAPSFEDGAAVAKGTVLVRLDPAEAQAARDTAQAQVSEAEAALAQSERALAIAQDDVVAARRQAALRVQALERQQSLSDRGVGSAANRETAELAASAADQAVLSRRSALSTAQAQLDTARTGLTRAKITLSEAERRLRDTEIRAEFSGRLAQLNAVEGGLVSSNEMLGMLIDPNALEVAFRVSTGQFARLTNPDGTLRPLELGVSLDTAGGAIEARGVLSRVSAAVESGVAGRLLFATITEGAGALRPGDFVTVSLREPALEGVAEIPAAAIDAQDRVLVLGEGDRLEEARVTLLRRQGDAVIIRTDLPPGTEIVAERTPLLGGGIKLRPMRPDQAGAPAPARTVALDPARRARLVAFVEGNTAMTDSTRARFLADLSQEAVPAATVANLESRVGG</sequence>
<dbReference type="RefSeq" id="WP_038061773.1">
    <property type="nucleotide sequence ID" value="NZ_JHEH01000002.1"/>
</dbReference>
<name>A0A074U9E3_9RHOB</name>
<dbReference type="Gene3D" id="1.10.287.470">
    <property type="entry name" value="Helix hairpin bin"/>
    <property type="match status" value="1"/>
</dbReference>
<dbReference type="InterPro" id="IPR006143">
    <property type="entry name" value="RND_pump_MFP"/>
</dbReference>
<dbReference type="EMBL" id="JHEH01000002">
    <property type="protein sequence ID" value="KEP71282.1"/>
    <property type="molecule type" value="Genomic_DNA"/>
</dbReference>
<gene>
    <name evidence="3" type="ORF">DL1_06725</name>
</gene>
<organism evidence="3 4">
    <name type="scientific">Thioclava dalianensis</name>
    <dbReference type="NCBI Taxonomy" id="1185766"/>
    <lineage>
        <taxon>Bacteria</taxon>
        <taxon>Pseudomonadati</taxon>
        <taxon>Pseudomonadota</taxon>
        <taxon>Alphaproteobacteria</taxon>
        <taxon>Rhodobacterales</taxon>
        <taxon>Paracoccaceae</taxon>
        <taxon>Thioclava</taxon>
    </lineage>
</organism>
<comment type="similarity">
    <text evidence="1">Belongs to the membrane fusion protein (MFP) (TC 8.A.1) family.</text>
</comment>
<dbReference type="PANTHER" id="PTHR30469:SF15">
    <property type="entry name" value="HLYD FAMILY OF SECRETION PROTEINS"/>
    <property type="match status" value="1"/>
</dbReference>
<dbReference type="Gene3D" id="2.40.420.20">
    <property type="match status" value="1"/>
</dbReference>
<dbReference type="NCBIfam" id="TIGR01730">
    <property type="entry name" value="RND_mfp"/>
    <property type="match status" value="1"/>
</dbReference>
<dbReference type="PANTHER" id="PTHR30469">
    <property type="entry name" value="MULTIDRUG RESISTANCE PROTEIN MDTA"/>
    <property type="match status" value="1"/>
</dbReference>
<dbReference type="GO" id="GO:1990281">
    <property type="term" value="C:efflux pump complex"/>
    <property type="evidence" value="ECO:0007669"/>
    <property type="project" value="TreeGrafter"/>
</dbReference>
<feature type="coiled-coil region" evidence="2">
    <location>
        <begin position="119"/>
        <end position="153"/>
    </location>
</feature>
<evidence type="ECO:0000313" key="4">
    <source>
        <dbReference type="Proteomes" id="UP000027725"/>
    </source>
</evidence>
<dbReference type="AlphaFoldDB" id="A0A074U9E3"/>
<dbReference type="Gene3D" id="2.40.50.100">
    <property type="match status" value="1"/>
</dbReference>
<dbReference type="SUPFAM" id="SSF111369">
    <property type="entry name" value="HlyD-like secretion proteins"/>
    <property type="match status" value="1"/>
</dbReference>
<keyword evidence="4" id="KW-1185">Reference proteome</keyword>
<comment type="caution">
    <text evidence="3">The sequence shown here is derived from an EMBL/GenBank/DDBJ whole genome shotgun (WGS) entry which is preliminary data.</text>
</comment>
<protein>
    <submittedName>
        <fullName evidence="3">Hemolysin D</fullName>
    </submittedName>
</protein>
<dbReference type="OrthoDB" id="7626141at2"/>
<dbReference type="GO" id="GO:0015562">
    <property type="term" value="F:efflux transmembrane transporter activity"/>
    <property type="evidence" value="ECO:0007669"/>
    <property type="project" value="TreeGrafter"/>
</dbReference>
<evidence type="ECO:0000256" key="2">
    <source>
        <dbReference type="SAM" id="Coils"/>
    </source>
</evidence>
<evidence type="ECO:0000313" key="3">
    <source>
        <dbReference type="EMBL" id="KEP71282.1"/>
    </source>
</evidence>
<dbReference type="STRING" id="1185766.SAMN05216224_101191"/>
<dbReference type="Proteomes" id="UP000027725">
    <property type="component" value="Unassembled WGS sequence"/>
</dbReference>
<dbReference type="Gene3D" id="2.40.30.170">
    <property type="match status" value="1"/>
</dbReference>
<reference evidence="3 4" key="1">
    <citation type="submission" date="2014-03" db="EMBL/GenBank/DDBJ databases">
        <title>The draft genome sequence of Thioclava dalianensis DLFJ1-1.</title>
        <authorList>
            <person name="Lai Q."/>
            <person name="Shao Z."/>
        </authorList>
    </citation>
    <scope>NUCLEOTIDE SEQUENCE [LARGE SCALE GENOMIC DNA]</scope>
    <source>
        <strain evidence="3 4">DLFJ1-1</strain>
    </source>
</reference>